<feature type="binding site" evidence="3">
    <location>
        <position position="87"/>
    </location>
    <ligand>
        <name>a divalent metal cation</name>
        <dbReference type="ChEBI" id="CHEBI:60240"/>
        <label>1</label>
    </ligand>
</feature>
<dbReference type="InterPro" id="IPR002678">
    <property type="entry name" value="DUF34/NIF3"/>
</dbReference>
<dbReference type="InterPro" id="IPR036069">
    <property type="entry name" value="DUF34/NIF3_sf"/>
</dbReference>
<feature type="binding site" evidence="3">
    <location>
        <position position="204"/>
    </location>
    <ligand>
        <name>a divalent metal cation</name>
        <dbReference type="ChEBI" id="CHEBI:60240"/>
        <label>1</label>
    </ligand>
</feature>
<keyword evidence="2 3" id="KW-0479">Metal-binding</keyword>
<evidence type="ECO:0000313" key="5">
    <source>
        <dbReference type="Proteomes" id="UP000480178"/>
    </source>
</evidence>
<dbReference type="GO" id="GO:0005737">
    <property type="term" value="C:cytoplasm"/>
    <property type="evidence" value="ECO:0007669"/>
    <property type="project" value="TreeGrafter"/>
</dbReference>
<dbReference type="Pfam" id="PF01784">
    <property type="entry name" value="DUF34_NIF3"/>
    <property type="match status" value="1"/>
</dbReference>
<keyword evidence="5" id="KW-1185">Reference proteome</keyword>
<dbReference type="Proteomes" id="UP000480178">
    <property type="component" value="Chromosome"/>
</dbReference>
<dbReference type="EMBL" id="CP048222">
    <property type="protein sequence ID" value="QHT69336.1"/>
    <property type="molecule type" value="Genomic_DNA"/>
</dbReference>
<dbReference type="KEGG" id="rhoz:GXP67_23195"/>
<organism evidence="4 5">
    <name type="scientific">Rhodocytophaga rosea</name>
    <dbReference type="NCBI Taxonomy" id="2704465"/>
    <lineage>
        <taxon>Bacteria</taxon>
        <taxon>Pseudomonadati</taxon>
        <taxon>Bacteroidota</taxon>
        <taxon>Cytophagia</taxon>
        <taxon>Cytophagales</taxon>
        <taxon>Rhodocytophagaceae</taxon>
        <taxon>Rhodocytophaga</taxon>
    </lineage>
</organism>
<protein>
    <submittedName>
        <fullName evidence="4">NGG1p interacting factor NIF3</fullName>
    </submittedName>
</protein>
<comment type="similarity">
    <text evidence="1">Belongs to the GTP cyclohydrolase I type 2/NIF3 family.</text>
</comment>
<evidence type="ECO:0000256" key="1">
    <source>
        <dbReference type="ARBA" id="ARBA00006964"/>
    </source>
</evidence>
<evidence type="ECO:0000313" key="4">
    <source>
        <dbReference type="EMBL" id="QHT69336.1"/>
    </source>
</evidence>
<dbReference type="RefSeq" id="WP_162445325.1">
    <property type="nucleotide sequence ID" value="NZ_CP048222.1"/>
</dbReference>
<evidence type="ECO:0000256" key="3">
    <source>
        <dbReference type="PIRSR" id="PIRSR602678-1"/>
    </source>
</evidence>
<dbReference type="GO" id="GO:0046872">
    <property type="term" value="F:metal ion binding"/>
    <property type="evidence" value="ECO:0007669"/>
    <property type="project" value="UniProtKB-KW"/>
</dbReference>
<accession>A0A6C0GMS6</accession>
<dbReference type="Gene3D" id="3.40.1390.30">
    <property type="entry name" value="NIF3 (NGG1p interacting factor 3)-like"/>
    <property type="match status" value="2"/>
</dbReference>
<proteinExistence type="inferred from homology"/>
<evidence type="ECO:0000256" key="2">
    <source>
        <dbReference type="ARBA" id="ARBA00022723"/>
    </source>
</evidence>
<reference evidence="4 5" key="1">
    <citation type="submission" date="2020-01" db="EMBL/GenBank/DDBJ databases">
        <authorList>
            <person name="Kim M.K."/>
        </authorList>
    </citation>
    <scope>NUCLEOTIDE SEQUENCE [LARGE SCALE GENOMIC DNA]</scope>
    <source>
        <strain evidence="4 5">172606-1</strain>
    </source>
</reference>
<dbReference type="SUPFAM" id="SSF102705">
    <property type="entry name" value="NIF3 (NGG1p interacting factor 3)-like"/>
    <property type="match status" value="1"/>
</dbReference>
<sequence length="235" mass="26683">MPLLSEISYFLDEYLQVGQYPKEKHGIWRPTIAPVRKMGLVLEPWPQIYDWTAQHELDALYVHRPWKLNLEQLPENTGVLSYHLPFDEKLTLGYNPLLAAQLQMTDIEPIGQKENRPIGMTGIISTVRVEWFISQLETLFGPPEQIYKGVTGEINKVAVMGAMTESLVWEVARKNVQLYLTGQFRKPAVSAVAQTGLHIIAAGHLQSERYGLHVLANLLTSKWPDIQVVPASHHK</sequence>
<gene>
    <name evidence="4" type="ORF">GXP67_23195</name>
</gene>
<feature type="binding site" evidence="3">
    <location>
        <position position="208"/>
    </location>
    <ligand>
        <name>a divalent metal cation</name>
        <dbReference type="ChEBI" id="CHEBI:60240"/>
        <label>1</label>
    </ligand>
</feature>
<dbReference type="AlphaFoldDB" id="A0A6C0GMS6"/>
<name>A0A6C0GMS6_9BACT</name>
<dbReference type="PANTHER" id="PTHR13799:SF14">
    <property type="entry name" value="GTP CYCLOHYDROLASE 1 TYPE 2 HOMOLOG"/>
    <property type="match status" value="1"/>
</dbReference>
<dbReference type="PANTHER" id="PTHR13799">
    <property type="entry name" value="NGG1 INTERACTING FACTOR 3"/>
    <property type="match status" value="1"/>
</dbReference>